<organism evidence="7 8">
    <name type="scientific">Thermoactinomyces intermedius</name>
    <dbReference type="NCBI Taxonomy" id="2024"/>
    <lineage>
        <taxon>Bacteria</taxon>
        <taxon>Bacillati</taxon>
        <taxon>Bacillota</taxon>
        <taxon>Bacilli</taxon>
        <taxon>Bacillales</taxon>
        <taxon>Thermoactinomycetaceae</taxon>
        <taxon>Thermoactinomyces</taxon>
    </lineage>
</organism>
<evidence type="ECO:0000256" key="1">
    <source>
        <dbReference type="ARBA" id="ARBA00010541"/>
    </source>
</evidence>
<dbReference type="SUPFAM" id="SSF50494">
    <property type="entry name" value="Trypsin-like serine proteases"/>
    <property type="match status" value="1"/>
</dbReference>
<evidence type="ECO:0000256" key="4">
    <source>
        <dbReference type="ARBA" id="ARBA00022825"/>
    </source>
</evidence>
<evidence type="ECO:0000259" key="6">
    <source>
        <dbReference type="PROSITE" id="PS50106"/>
    </source>
</evidence>
<sequence length="396" mass="42088">MGFYDEPDVQNPPPKKQFSPSTIWVPLVSAIIGGLVALFLAPFLMEKGIIPEPSKQQEPLFGDSKTASYRVNSEVTEAVNKVGPAVVSVINLKTSGDFFSTEQVQQGTGSGIIFKKANGKALIVTNNHVIEGGSSFKVNISSEDGEHHEVDAKLLGSDQYTDLAVLEIDDKYVTKVAEFGNSDSLKAGEPAIAIGNPLGLGRSITVGVISSPKRTIEVSSNMATDVIQTDAAINPGNSGGALVNVAGQVIGINTLKISDQGVEGLGFAIPVNEARPVIESLVKDGKVQRPYLGLSLIDLSNLPVYVLEELRLPGSVREGVAVAEVVSGSPADQAGLQPRDVIIALDGQEISSSSELRKYLYTKKEIHQKVDVTYYRNGEKQTTSIVLGEAPKSFQS</sequence>
<reference evidence="7 8" key="1">
    <citation type="submission" date="2020-12" db="EMBL/GenBank/DDBJ databases">
        <title>WGS of Thermoactinomyces spp.</title>
        <authorList>
            <person name="Cheng K."/>
        </authorList>
    </citation>
    <scope>NUCLEOTIDE SEQUENCE [LARGE SCALE GENOMIC DNA]</scope>
    <source>
        <strain evidence="8">CICC 10671\DSM 43846</strain>
    </source>
</reference>
<dbReference type="PANTHER" id="PTHR43343">
    <property type="entry name" value="PEPTIDASE S12"/>
    <property type="match status" value="1"/>
</dbReference>
<dbReference type="Gene3D" id="2.30.42.10">
    <property type="match status" value="1"/>
</dbReference>
<keyword evidence="5" id="KW-0472">Membrane</keyword>
<dbReference type="InterPro" id="IPR036034">
    <property type="entry name" value="PDZ_sf"/>
</dbReference>
<comment type="caution">
    <text evidence="7">The sequence shown here is derived from an EMBL/GenBank/DDBJ whole genome shotgun (WGS) entry which is preliminary data.</text>
</comment>
<evidence type="ECO:0000313" key="8">
    <source>
        <dbReference type="Proteomes" id="UP000633619"/>
    </source>
</evidence>
<dbReference type="GO" id="GO:0006508">
    <property type="term" value="P:proteolysis"/>
    <property type="evidence" value="ECO:0007669"/>
    <property type="project" value="UniProtKB-KW"/>
</dbReference>
<keyword evidence="4" id="KW-0720">Serine protease</keyword>
<accession>A0A8I1ACM7</accession>
<name>A0A8I1ACM7_THEIN</name>
<dbReference type="AlphaFoldDB" id="A0A8I1ACM7"/>
<dbReference type="InterPro" id="IPR001940">
    <property type="entry name" value="Peptidase_S1C"/>
</dbReference>
<dbReference type="InterPro" id="IPR051201">
    <property type="entry name" value="Chloro_Bact_Ser_Proteases"/>
</dbReference>
<dbReference type="SMART" id="SM00228">
    <property type="entry name" value="PDZ"/>
    <property type="match status" value="1"/>
</dbReference>
<feature type="domain" description="PDZ" evidence="6">
    <location>
        <begin position="281"/>
        <end position="354"/>
    </location>
</feature>
<dbReference type="Proteomes" id="UP000633619">
    <property type="component" value="Unassembled WGS sequence"/>
</dbReference>
<keyword evidence="8" id="KW-1185">Reference proteome</keyword>
<evidence type="ECO:0000256" key="2">
    <source>
        <dbReference type="ARBA" id="ARBA00022670"/>
    </source>
</evidence>
<proteinExistence type="inferred from homology"/>
<gene>
    <name evidence="7" type="ORF">I8U20_06150</name>
</gene>
<dbReference type="InterPro" id="IPR001478">
    <property type="entry name" value="PDZ"/>
</dbReference>
<keyword evidence="5" id="KW-1133">Transmembrane helix</keyword>
<dbReference type="RefSeq" id="WP_181731245.1">
    <property type="nucleotide sequence ID" value="NZ_JACEIR010000002.1"/>
</dbReference>
<dbReference type="PROSITE" id="PS50106">
    <property type="entry name" value="PDZ"/>
    <property type="match status" value="1"/>
</dbReference>
<dbReference type="EMBL" id="JAECVW010000003">
    <property type="protein sequence ID" value="MBH8594909.1"/>
    <property type="molecule type" value="Genomic_DNA"/>
</dbReference>
<dbReference type="Gene3D" id="2.40.10.10">
    <property type="entry name" value="Trypsin-like serine proteases"/>
    <property type="match status" value="2"/>
</dbReference>
<dbReference type="InterPro" id="IPR043504">
    <property type="entry name" value="Peptidase_S1_PA_chymotrypsin"/>
</dbReference>
<feature type="transmembrane region" description="Helical" evidence="5">
    <location>
        <begin position="23"/>
        <end position="45"/>
    </location>
</feature>
<evidence type="ECO:0000313" key="7">
    <source>
        <dbReference type="EMBL" id="MBH8594909.1"/>
    </source>
</evidence>
<dbReference type="Pfam" id="PF13365">
    <property type="entry name" value="Trypsin_2"/>
    <property type="match status" value="1"/>
</dbReference>
<keyword evidence="2" id="KW-0645">Protease</keyword>
<evidence type="ECO:0000256" key="5">
    <source>
        <dbReference type="SAM" id="Phobius"/>
    </source>
</evidence>
<protein>
    <submittedName>
        <fullName evidence="7">Trypsin-like peptidase domain-containing protein</fullName>
    </submittedName>
</protein>
<dbReference type="SUPFAM" id="SSF50156">
    <property type="entry name" value="PDZ domain-like"/>
    <property type="match status" value="1"/>
</dbReference>
<keyword evidence="5" id="KW-0812">Transmembrane</keyword>
<dbReference type="PRINTS" id="PR00834">
    <property type="entry name" value="PROTEASES2C"/>
</dbReference>
<comment type="similarity">
    <text evidence="1">Belongs to the peptidase S1C family.</text>
</comment>
<dbReference type="Pfam" id="PF13180">
    <property type="entry name" value="PDZ_2"/>
    <property type="match status" value="1"/>
</dbReference>
<evidence type="ECO:0000256" key="3">
    <source>
        <dbReference type="ARBA" id="ARBA00022801"/>
    </source>
</evidence>
<dbReference type="GO" id="GO:0004252">
    <property type="term" value="F:serine-type endopeptidase activity"/>
    <property type="evidence" value="ECO:0007669"/>
    <property type="project" value="InterPro"/>
</dbReference>
<dbReference type="InterPro" id="IPR009003">
    <property type="entry name" value="Peptidase_S1_PA"/>
</dbReference>
<dbReference type="CDD" id="cd06781">
    <property type="entry name" value="cpPDZ_BsHtra-like"/>
    <property type="match status" value="1"/>
</dbReference>
<dbReference type="PANTHER" id="PTHR43343:SF3">
    <property type="entry name" value="PROTEASE DO-LIKE 8, CHLOROPLASTIC"/>
    <property type="match status" value="1"/>
</dbReference>
<dbReference type="FunFam" id="2.40.10.10:FF:000001">
    <property type="entry name" value="Periplasmic serine protease DegS"/>
    <property type="match status" value="1"/>
</dbReference>
<keyword evidence="3" id="KW-0378">Hydrolase</keyword>